<dbReference type="GO" id="GO:0019441">
    <property type="term" value="P:L-tryptophan catabolic process to kynurenine"/>
    <property type="evidence" value="ECO:0007669"/>
    <property type="project" value="InterPro"/>
</dbReference>
<dbReference type="PROSITE" id="PS51257">
    <property type="entry name" value="PROKAR_LIPOPROTEIN"/>
    <property type="match status" value="1"/>
</dbReference>
<dbReference type="Proteomes" id="UP001161325">
    <property type="component" value="Unassembled WGS sequence"/>
</dbReference>
<dbReference type="EMBL" id="BRXS01000002">
    <property type="protein sequence ID" value="GLC24901.1"/>
    <property type="molecule type" value="Genomic_DNA"/>
</dbReference>
<keyword evidence="1" id="KW-0732">Signal</keyword>
<dbReference type="Pfam" id="PF04199">
    <property type="entry name" value="Cyclase"/>
    <property type="match status" value="1"/>
</dbReference>
<keyword evidence="3" id="KW-1185">Reference proteome</keyword>
<dbReference type="InterPro" id="IPR037175">
    <property type="entry name" value="KFase_sf"/>
</dbReference>
<feature type="signal peptide" evidence="1">
    <location>
        <begin position="1"/>
        <end position="23"/>
    </location>
</feature>
<evidence type="ECO:0000313" key="2">
    <source>
        <dbReference type="EMBL" id="GLC24901.1"/>
    </source>
</evidence>
<dbReference type="InterPro" id="IPR007325">
    <property type="entry name" value="KFase/CYL"/>
</dbReference>
<accession>A0AA37Q8D3</accession>
<comment type="caution">
    <text evidence="2">The sequence shown here is derived from an EMBL/GenBank/DDBJ whole genome shotgun (WGS) entry which is preliminary data.</text>
</comment>
<dbReference type="AlphaFoldDB" id="A0AA37Q8D3"/>
<sequence length="271" mass="28455">MRRPTTTIAASALLAACTGGQTAQPAPRAGFDPAAYRIVDLTHAFDARTLYWPTSPTGFRLDTLAAGTTPGGWYYSANAFSAPEHGGTHLDAPIHFAAGHATADRVALERLVAPAVVIDVSAKAASDADYRLTRQDVLDFEARHGAIRAGTIVLLRTGWSARWPDRRRYLGDDTPNDASKLHFPSFGEDAARLLVGERKVGAIGADVASIDFGQSKDFVVHRVASAADVPGLENLTALDALPPTGATVIALPMKIAGGSGGPLRAIALVPR</sequence>
<dbReference type="Gene3D" id="3.50.30.50">
    <property type="entry name" value="Putative cyclase"/>
    <property type="match status" value="1"/>
</dbReference>
<dbReference type="SUPFAM" id="SSF102198">
    <property type="entry name" value="Putative cyclase"/>
    <property type="match status" value="1"/>
</dbReference>
<gene>
    <name evidence="2" type="ORF">rosag_14140</name>
</gene>
<feature type="chain" id="PRO_5041441010" evidence="1">
    <location>
        <begin position="24"/>
        <end position="271"/>
    </location>
</feature>
<organism evidence="2 3">
    <name type="scientific">Roseisolibacter agri</name>
    <dbReference type="NCBI Taxonomy" id="2014610"/>
    <lineage>
        <taxon>Bacteria</taxon>
        <taxon>Pseudomonadati</taxon>
        <taxon>Gemmatimonadota</taxon>
        <taxon>Gemmatimonadia</taxon>
        <taxon>Gemmatimonadales</taxon>
        <taxon>Gemmatimonadaceae</taxon>
        <taxon>Roseisolibacter</taxon>
    </lineage>
</organism>
<dbReference type="GO" id="GO:0004061">
    <property type="term" value="F:arylformamidase activity"/>
    <property type="evidence" value="ECO:0007669"/>
    <property type="project" value="InterPro"/>
</dbReference>
<evidence type="ECO:0000256" key="1">
    <source>
        <dbReference type="SAM" id="SignalP"/>
    </source>
</evidence>
<dbReference type="PANTHER" id="PTHR31118">
    <property type="entry name" value="CYCLASE-LIKE PROTEIN 2"/>
    <property type="match status" value="1"/>
</dbReference>
<protein>
    <submittedName>
        <fullName evidence="2">Cyclase</fullName>
    </submittedName>
</protein>
<evidence type="ECO:0000313" key="3">
    <source>
        <dbReference type="Proteomes" id="UP001161325"/>
    </source>
</evidence>
<reference evidence="2" key="1">
    <citation type="submission" date="2022-08" db="EMBL/GenBank/DDBJ databases">
        <title>Draft genome sequencing of Roseisolibacter agri AW1220.</title>
        <authorList>
            <person name="Tobiishi Y."/>
            <person name="Tonouchi A."/>
        </authorList>
    </citation>
    <scope>NUCLEOTIDE SEQUENCE</scope>
    <source>
        <strain evidence="2">AW1220</strain>
    </source>
</reference>
<dbReference type="RefSeq" id="WP_284349344.1">
    <property type="nucleotide sequence ID" value="NZ_BRXS01000002.1"/>
</dbReference>
<dbReference type="PANTHER" id="PTHR31118:SF12">
    <property type="entry name" value="CYCLASE-LIKE PROTEIN 2"/>
    <property type="match status" value="1"/>
</dbReference>
<proteinExistence type="predicted"/>
<name>A0AA37Q8D3_9BACT</name>